<dbReference type="Proteomes" id="UP000245793">
    <property type="component" value="Unassembled WGS sequence"/>
</dbReference>
<dbReference type="AlphaFoldDB" id="A0A2U1E2P6"/>
<reference evidence="1 2" key="1">
    <citation type="submission" date="2018-04" db="EMBL/GenBank/DDBJ databases">
        <title>Genomic Encyclopedia of Type Strains, Phase IV (KMG-IV): sequencing the most valuable type-strain genomes for metagenomic binning, comparative biology and taxonomic classification.</title>
        <authorList>
            <person name="Goeker M."/>
        </authorList>
    </citation>
    <scope>NUCLEOTIDE SEQUENCE [LARGE SCALE GENOMIC DNA]</scope>
    <source>
        <strain evidence="1 2">DSM 20705</strain>
    </source>
</reference>
<dbReference type="EMBL" id="QEKV01000006">
    <property type="protein sequence ID" value="PVY94218.1"/>
    <property type="molecule type" value="Genomic_DNA"/>
</dbReference>
<evidence type="ECO:0000313" key="2">
    <source>
        <dbReference type="Proteomes" id="UP000245793"/>
    </source>
</evidence>
<accession>A0A2U1E2P6</accession>
<protein>
    <submittedName>
        <fullName evidence="1">Uncharacterized protein</fullName>
    </submittedName>
</protein>
<gene>
    <name evidence="1" type="ORF">C7381_10691</name>
</gene>
<comment type="caution">
    <text evidence="1">The sequence shown here is derived from an EMBL/GenBank/DDBJ whole genome shotgun (WGS) entry which is preliminary data.</text>
</comment>
<dbReference type="RefSeq" id="WP_034546938.1">
    <property type="nucleotide sequence ID" value="NZ_CAUPJO010000010.1"/>
</dbReference>
<keyword evidence="2" id="KW-1185">Reference proteome</keyword>
<proteinExistence type="predicted"/>
<evidence type="ECO:0000313" key="1">
    <source>
        <dbReference type="EMBL" id="PVY94218.1"/>
    </source>
</evidence>
<name>A0A2U1E2P6_9FIRM</name>
<organism evidence="1 2">
    <name type="scientific">Ezakiella coagulans</name>
    <dbReference type="NCBI Taxonomy" id="46507"/>
    <lineage>
        <taxon>Bacteria</taxon>
        <taxon>Bacillati</taxon>
        <taxon>Bacillota</taxon>
        <taxon>Tissierellia</taxon>
        <taxon>Ezakiella</taxon>
    </lineage>
</organism>
<sequence length="239" mass="28344">MNIGEYGLQINNIIHNKPILKASGRKVEACVDLFDVGTTVMCCTVEYNIYRHFIKDFANVLKNYGIGEMSATNISHYLHEDINRFDFLINFYGFKKGSFDIDAINDLEQIALDEDKLSDLHYKKYLYEFDISDIRVKELKKHLFLKIMQNDIISKDKKQMLEDFFRKTFKPAIMDINNKLATQFVIVGDKIIPEEDYLTNNQMFNIYLDMKKLFLKYVDNQYFDSYFKAINKMVLNRYK</sequence>